<feature type="compositionally biased region" description="Basic and acidic residues" evidence="1">
    <location>
        <begin position="220"/>
        <end position="232"/>
    </location>
</feature>
<evidence type="ECO:0000313" key="3">
    <source>
        <dbReference type="EMBL" id="CCJ51921.1"/>
    </source>
</evidence>
<dbReference type="KEGG" id="bbh:BN112_0003"/>
<name>A0A0C6NZA7_BORBO</name>
<proteinExistence type="predicted"/>
<dbReference type="Proteomes" id="UP000007564">
    <property type="component" value="Chromosome"/>
</dbReference>
<feature type="transmembrane region" description="Helical" evidence="2">
    <location>
        <begin position="137"/>
        <end position="166"/>
    </location>
</feature>
<protein>
    <submittedName>
        <fullName evidence="3">Phage-related putative membrane protein</fullName>
    </submittedName>
</protein>
<evidence type="ECO:0000313" key="4">
    <source>
        <dbReference type="Proteomes" id="UP000007564"/>
    </source>
</evidence>
<evidence type="ECO:0000256" key="2">
    <source>
        <dbReference type="SAM" id="Phobius"/>
    </source>
</evidence>
<reference evidence="3 4" key="1">
    <citation type="journal article" date="2012" name="BMC Genomics">
        <title>Comparative genomics of the classical Bordetella subspecies: the evolution and exchange of virulence-associated diversity amongst closely related pathogens.</title>
        <authorList>
            <person name="Park J."/>
            <person name="Zhang Y."/>
            <person name="Buboltz A.M."/>
            <person name="Zhang X."/>
            <person name="Schuster S.C."/>
            <person name="Ahuja U."/>
            <person name="Liu M."/>
            <person name="Miller J.F."/>
            <person name="Sebaihia M."/>
            <person name="Bentley S.D."/>
            <person name="Parkhill J."/>
            <person name="Harvill E.T."/>
        </authorList>
    </citation>
    <scope>NUCLEOTIDE SEQUENCE [LARGE SCALE GENOMIC DNA]</scope>
    <source>
        <strain evidence="3 4">253</strain>
    </source>
</reference>
<dbReference type="AlphaFoldDB" id="A0A0C6NZA7"/>
<keyword evidence="2" id="KW-0472">Membrane</keyword>
<gene>
    <name evidence="3" type="ORF">BN112_0003</name>
</gene>
<accession>A0A0C6NZA7</accession>
<keyword evidence="2" id="KW-0812">Transmembrane</keyword>
<feature type="region of interest" description="Disordered" evidence="1">
    <location>
        <begin position="204"/>
        <end position="232"/>
    </location>
</feature>
<sequence length="232" mass="25454">MSGRLLLRRCGGGQSSMGASLKVGIGSLAELLGQATNALLVSIRSQQIGPLQRKPLPSCEVENVAAVGRPQSVPAERRIGDSYTFLIYAGGTRLKLFDRIALFLWRDRYDYDPTRGCPGEQNNISLWTRLRPARKRLIAVLLNGQLWLAFIGGMFALGAALLPGYLDRVKTDQQVNTNAGELLLRCVQEADHVLRCRPVSDGQDEIVSGVDGPSLNSNRPRHENPAQDVKHE</sequence>
<dbReference type="EMBL" id="HE965806">
    <property type="protein sequence ID" value="CCJ51921.1"/>
    <property type="molecule type" value="Genomic_DNA"/>
</dbReference>
<keyword evidence="2" id="KW-1133">Transmembrane helix</keyword>
<organism evidence="3 4">
    <name type="scientific">Bordetella bronchiseptica 253</name>
    <dbReference type="NCBI Taxonomy" id="568707"/>
    <lineage>
        <taxon>Bacteria</taxon>
        <taxon>Pseudomonadati</taxon>
        <taxon>Pseudomonadota</taxon>
        <taxon>Betaproteobacteria</taxon>
        <taxon>Burkholderiales</taxon>
        <taxon>Alcaligenaceae</taxon>
        <taxon>Bordetella</taxon>
    </lineage>
</organism>
<dbReference type="HOGENOM" id="CLU_1192935_0_0_4"/>
<evidence type="ECO:0000256" key="1">
    <source>
        <dbReference type="SAM" id="MobiDB-lite"/>
    </source>
</evidence>
<dbReference type="OrthoDB" id="8688918at2"/>